<keyword evidence="12" id="KW-1185">Reference proteome</keyword>
<dbReference type="GO" id="GO:0070189">
    <property type="term" value="P:kynurenine metabolic process"/>
    <property type="evidence" value="ECO:0007669"/>
    <property type="project" value="TreeGrafter"/>
</dbReference>
<dbReference type="GO" id="GO:0004502">
    <property type="term" value="F:kynurenine 3-monooxygenase activity"/>
    <property type="evidence" value="ECO:0007669"/>
    <property type="project" value="UniProtKB-UniRule"/>
</dbReference>
<dbReference type="EC" id="1.14.13.9" evidence="9"/>
<evidence type="ECO:0000256" key="5">
    <source>
        <dbReference type="ARBA" id="ARBA00022857"/>
    </source>
</evidence>
<dbReference type="GO" id="GO:0043420">
    <property type="term" value="P:anthranilate metabolic process"/>
    <property type="evidence" value="ECO:0007669"/>
    <property type="project" value="UniProtKB-UniRule"/>
</dbReference>
<evidence type="ECO:0000256" key="1">
    <source>
        <dbReference type="ARBA" id="ARBA00001974"/>
    </source>
</evidence>
<comment type="catalytic activity">
    <reaction evidence="8 9">
        <text>L-kynurenine + NADPH + O2 + H(+) = 3-hydroxy-L-kynurenine + NADP(+) + H2O</text>
        <dbReference type="Rhea" id="RHEA:20545"/>
        <dbReference type="ChEBI" id="CHEBI:15377"/>
        <dbReference type="ChEBI" id="CHEBI:15378"/>
        <dbReference type="ChEBI" id="CHEBI:15379"/>
        <dbReference type="ChEBI" id="CHEBI:57783"/>
        <dbReference type="ChEBI" id="CHEBI:57959"/>
        <dbReference type="ChEBI" id="CHEBI:58125"/>
        <dbReference type="ChEBI" id="CHEBI:58349"/>
        <dbReference type="EC" id="1.14.13.9"/>
    </reaction>
</comment>
<comment type="caution">
    <text evidence="11">The sequence shown here is derived from an EMBL/GenBank/DDBJ whole genome shotgun (WGS) entry which is preliminary data.</text>
</comment>
<dbReference type="Proteomes" id="UP000051863">
    <property type="component" value="Unassembled WGS sequence"/>
</dbReference>
<accession>A0A0R0CLN5</accession>
<reference evidence="11 12" key="1">
    <citation type="submission" date="2015-05" db="EMBL/GenBank/DDBJ databases">
        <title>Genome sequencing and analysis of members of genus Stenotrophomonas.</title>
        <authorList>
            <person name="Patil P.P."/>
            <person name="Midha S."/>
            <person name="Patil P.B."/>
        </authorList>
    </citation>
    <scope>NUCLEOTIDE SEQUENCE [LARGE SCALE GENOMIC DNA]</scope>
    <source>
        <strain evidence="11 12">DSM 18941</strain>
    </source>
</reference>
<dbReference type="Pfam" id="PF01494">
    <property type="entry name" value="FAD_binding_3"/>
    <property type="match status" value="1"/>
</dbReference>
<gene>
    <name evidence="9" type="primary">kmo</name>
    <name evidence="11" type="ORF">ABB27_11050</name>
</gene>
<evidence type="ECO:0000256" key="3">
    <source>
        <dbReference type="ARBA" id="ARBA00022642"/>
    </source>
</evidence>
<dbReference type="InterPro" id="IPR002938">
    <property type="entry name" value="FAD-bd"/>
</dbReference>
<dbReference type="AlphaFoldDB" id="A0A0R0CLN5"/>
<dbReference type="InterPro" id="IPR036188">
    <property type="entry name" value="FAD/NAD-bd_sf"/>
</dbReference>
<keyword evidence="6 9" id="KW-0560">Oxidoreductase</keyword>
<name>A0A0R0CLN5_9GAMM</name>
<evidence type="ECO:0000259" key="10">
    <source>
        <dbReference type="Pfam" id="PF01494"/>
    </source>
</evidence>
<keyword evidence="7 9" id="KW-0503">Monooxygenase</keyword>
<protein>
    <recommendedName>
        <fullName evidence="9">Kynurenine 3-monooxygenase</fullName>
        <ecNumber evidence="9">1.14.13.9</ecNumber>
    </recommendedName>
    <alternativeName>
        <fullName evidence="9">Kynurenine 3-hydroxylase</fullName>
    </alternativeName>
</protein>
<feature type="domain" description="FAD-binding" evidence="10">
    <location>
        <begin position="11"/>
        <end position="359"/>
    </location>
</feature>
<comment type="function">
    <text evidence="9">Catalyzes the hydroxylation of L-kynurenine (L-Kyn) to form 3-hydroxy-L-kynurenine (L-3OHKyn). Required for synthesis of quinolinic acid.</text>
</comment>
<dbReference type="PRINTS" id="PR00420">
    <property type="entry name" value="RNGMNOXGNASE"/>
</dbReference>
<dbReference type="RefSeq" id="WP_057628752.1">
    <property type="nucleotide sequence ID" value="NZ_LDJJ01000035.1"/>
</dbReference>
<dbReference type="PANTHER" id="PTHR46028">
    <property type="entry name" value="KYNURENINE 3-MONOOXYGENASE"/>
    <property type="match status" value="1"/>
</dbReference>
<evidence type="ECO:0000313" key="12">
    <source>
        <dbReference type="Proteomes" id="UP000051863"/>
    </source>
</evidence>
<comment type="similarity">
    <text evidence="9">Belongs to the aromatic-ring hydroxylase family. KMO subfamily.</text>
</comment>
<dbReference type="GO" id="GO:0071949">
    <property type="term" value="F:FAD binding"/>
    <property type="evidence" value="ECO:0007669"/>
    <property type="project" value="InterPro"/>
</dbReference>
<dbReference type="Gene3D" id="3.50.50.60">
    <property type="entry name" value="FAD/NAD(P)-binding domain"/>
    <property type="match status" value="1"/>
</dbReference>
<dbReference type="GO" id="GO:0009435">
    <property type="term" value="P:NAD+ biosynthetic process"/>
    <property type="evidence" value="ECO:0007669"/>
    <property type="project" value="UniProtKB-UniPathway"/>
</dbReference>
<organism evidence="11 12">
    <name type="scientific">Stenotrophomonas terrae</name>
    <dbReference type="NCBI Taxonomy" id="405446"/>
    <lineage>
        <taxon>Bacteria</taxon>
        <taxon>Pseudomonadati</taxon>
        <taxon>Pseudomonadota</taxon>
        <taxon>Gammaproteobacteria</taxon>
        <taxon>Lysobacterales</taxon>
        <taxon>Lysobacteraceae</taxon>
        <taxon>Stenotrophomonas</taxon>
    </lineage>
</organism>
<dbReference type="SUPFAM" id="SSF51905">
    <property type="entry name" value="FAD/NAD(P)-binding domain"/>
    <property type="match status" value="1"/>
</dbReference>
<evidence type="ECO:0000256" key="8">
    <source>
        <dbReference type="ARBA" id="ARBA00047818"/>
    </source>
</evidence>
<keyword evidence="5 9" id="KW-0521">NADP</keyword>
<dbReference type="PATRIC" id="fig|405446.3.peg.1707"/>
<dbReference type="FunFam" id="3.50.50.60:FF:000185">
    <property type="entry name" value="Kynurenine 3-monooxygenase"/>
    <property type="match status" value="1"/>
</dbReference>
<proteinExistence type="inferred from homology"/>
<evidence type="ECO:0000256" key="7">
    <source>
        <dbReference type="ARBA" id="ARBA00023033"/>
    </source>
</evidence>
<dbReference type="GO" id="GO:0019805">
    <property type="term" value="P:quinolinate biosynthetic process"/>
    <property type="evidence" value="ECO:0007669"/>
    <property type="project" value="UniProtKB-UniRule"/>
</dbReference>
<dbReference type="OrthoDB" id="9782160at2"/>
<dbReference type="GO" id="GO:0006569">
    <property type="term" value="P:L-tryptophan catabolic process"/>
    <property type="evidence" value="ECO:0007669"/>
    <property type="project" value="UniProtKB-UniRule"/>
</dbReference>
<sequence length="456" mass="50777">MNTPTPRSLTLIGAGLAGSLLAILLSRQGWKITVYERRGDPRIADYESGRSINLALAERGRNALRQAGVEDEVMAKAVMMRGRMVHPRDGAPDLQRYGRDDSEVIWSVHRKVLNTTLLQLAEQAGAQIHFHRRLHTVDFDAGYARFIDDRDDQPHDIHFNTPLIGADGAGSALRAAMNRKRPLGERTEFLDHSYKELEIPPAADGSFQIEANALHIWPRGNYMCIALPNDEGTFTVTLFLPNEGEPSFATVRNGAEAQALFQRDFADALPLIPDLRADWDQHPPGLLGTLYLDRWHQCGKAVLIGDAAHAMVPFHGQGMNCAFEDCVVLARCLADNATTEQAFAAFEAERKPNAAAIQQMALDNYLEMRDRVADPAYLLQRELEQELQARWPTRFVPHYTMVTFLHTPYAVALQRTRLQQTILANATTGLDSLAGIDWAALEQIVHAQLPVLEGAH</sequence>
<comment type="cofactor">
    <cofactor evidence="1 9">
        <name>FAD</name>
        <dbReference type="ChEBI" id="CHEBI:57692"/>
    </cofactor>
</comment>
<dbReference type="HAMAP" id="MF_01971">
    <property type="entry name" value="Kynurenine_monooxygenase"/>
    <property type="match status" value="1"/>
</dbReference>
<keyword evidence="2 9" id="KW-0285">Flavoprotein</keyword>
<evidence type="ECO:0000256" key="9">
    <source>
        <dbReference type="HAMAP-Rule" id="MF_01971"/>
    </source>
</evidence>
<evidence type="ECO:0000256" key="6">
    <source>
        <dbReference type="ARBA" id="ARBA00023002"/>
    </source>
</evidence>
<comment type="pathway">
    <text evidence="9">Cofactor biosynthesis; NAD(+) biosynthesis; quinolinate from L-kynurenine: step 1/3.</text>
</comment>
<dbReference type="PANTHER" id="PTHR46028:SF2">
    <property type="entry name" value="KYNURENINE 3-MONOOXYGENASE"/>
    <property type="match status" value="1"/>
</dbReference>
<evidence type="ECO:0000256" key="2">
    <source>
        <dbReference type="ARBA" id="ARBA00022630"/>
    </source>
</evidence>
<dbReference type="InterPro" id="IPR027545">
    <property type="entry name" value="Kynurenine_monooxygenase"/>
</dbReference>
<keyword evidence="4 9" id="KW-0274">FAD</keyword>
<evidence type="ECO:0000313" key="11">
    <source>
        <dbReference type="EMBL" id="KRG67138.1"/>
    </source>
</evidence>
<keyword evidence="3 9" id="KW-0662">Pyridine nucleotide biosynthesis</keyword>
<dbReference type="EMBL" id="LDJJ01000035">
    <property type="protein sequence ID" value="KRG67138.1"/>
    <property type="molecule type" value="Genomic_DNA"/>
</dbReference>
<evidence type="ECO:0000256" key="4">
    <source>
        <dbReference type="ARBA" id="ARBA00022827"/>
    </source>
</evidence>
<dbReference type="UniPathway" id="UPA00253">
    <property type="reaction ID" value="UER00328"/>
</dbReference>